<sequence length="874" mass="96312">MTSYILRNFKSFIYIFGIIILVLVALIYSYFSTQNRITTGSRAAGEQPTPKNVIYILVDDMPPWMVNINGKADNPWIADNNASLEQQDSAWYNGGNYLLKTPNIEGLANSGILFNNVYNTLPQCKASRASLTTGKMPFINGVTSNSSVFDKNINPSPLPKILSGQGFFTALIGKCHLGDAGYEDEGDANTSTASSNYPNFLAYDSLGYTYSNITFPDQGLVADWYNYQMSSLNTLTQSPSSTPVVETVTFNETKQNGERYTPVEIYLMNYITDRAIEVINDTDSIRQGKPFFLHVSYLAPHPPHLYRNIPAFNLLGDQKDNPDATLSKDENVLYNNAFSGGRLTDVNSIPLRNLNLYQNMNFSILPGQLENSVPHRRYLRDQQESGNSLSQKQLLVSYEMMENVDVNIGKLIQALKDKGIYNDTMVIFLSDNGAFYSEHQMTTKGPTLYEEMVRTPLVMNYPAAGGQWLSGKSEALISTLDLPSTILDVLGIAKPSEFQGISFAEILNKTQTKTREGALIQYADQAGRSYPMRGIVTSGGYKFIHFLESTVEGGYLSNFGISLDQAYYNGSSFEFYDLKNDPFEQHNLLPYQNGDTVNNNPLQRALTGNDTSLKLKLRDTLREFAEEQTRTADPNRVSIIGVNIVQGNDRFTITWNTDKSSNTGVTVTEQNCVSGNCLFEYINLELTTNHIASITGLKPGTNYLIDLYSIGGNGNGGHSHSIEKTSGSQITPTFTPTPTPSLTPTPTPSFTPTPTPTPSVTSTLTPTLTNTPTPTPPTPTATQGQVTPTFTQTPTLKPTSTKTPTPTNTPVPIDECTRRPEGDANCDDEINVSDYDCFKAEISSSALASCSTSDFDDDGEVSLLDFVYWKLNSI</sequence>
<dbReference type="PANTHER" id="PTHR42693">
    <property type="entry name" value="ARYLSULFATASE FAMILY MEMBER"/>
    <property type="match status" value="1"/>
</dbReference>
<evidence type="ECO:0000256" key="1">
    <source>
        <dbReference type="ARBA" id="ARBA00008779"/>
    </source>
</evidence>
<gene>
    <name evidence="5" type="ORF">A3A93_04330</name>
</gene>
<evidence type="ECO:0000256" key="3">
    <source>
        <dbReference type="SAM" id="Phobius"/>
    </source>
</evidence>
<name>A0A1F7IXB2_9BACT</name>
<dbReference type="InterPro" id="IPR036116">
    <property type="entry name" value="FN3_sf"/>
</dbReference>
<dbReference type="SUPFAM" id="SSF49265">
    <property type="entry name" value="Fibronectin type III"/>
    <property type="match status" value="1"/>
</dbReference>
<evidence type="ECO:0000256" key="2">
    <source>
        <dbReference type="SAM" id="MobiDB-lite"/>
    </source>
</evidence>
<feature type="compositionally biased region" description="Pro residues" evidence="2">
    <location>
        <begin position="735"/>
        <end position="757"/>
    </location>
</feature>
<dbReference type="Gene3D" id="3.40.720.10">
    <property type="entry name" value="Alkaline Phosphatase, subunit A"/>
    <property type="match status" value="1"/>
</dbReference>
<accession>A0A1F7IXB2</accession>
<dbReference type="STRING" id="1802061.A3A93_04330"/>
<dbReference type="Pfam" id="PF00884">
    <property type="entry name" value="Sulfatase"/>
    <property type="match status" value="1"/>
</dbReference>
<dbReference type="InterPro" id="IPR050738">
    <property type="entry name" value="Sulfatase"/>
</dbReference>
<dbReference type="PROSITE" id="PS00018">
    <property type="entry name" value="EF_HAND_1"/>
    <property type="match status" value="1"/>
</dbReference>
<dbReference type="GO" id="GO:0004065">
    <property type="term" value="F:arylsulfatase activity"/>
    <property type="evidence" value="ECO:0007669"/>
    <property type="project" value="TreeGrafter"/>
</dbReference>
<protein>
    <recommendedName>
        <fullName evidence="4">Sulfatase N-terminal domain-containing protein</fullName>
    </recommendedName>
</protein>
<feature type="region of interest" description="Disordered" evidence="2">
    <location>
        <begin position="717"/>
        <end position="820"/>
    </location>
</feature>
<dbReference type="PANTHER" id="PTHR42693:SF33">
    <property type="entry name" value="ARYLSULFATASE"/>
    <property type="match status" value="1"/>
</dbReference>
<dbReference type="InterPro" id="IPR000917">
    <property type="entry name" value="Sulfatase_N"/>
</dbReference>
<dbReference type="AlphaFoldDB" id="A0A1F7IXB2"/>
<proteinExistence type="inferred from homology"/>
<dbReference type="Proteomes" id="UP000177141">
    <property type="component" value="Unassembled WGS sequence"/>
</dbReference>
<reference evidence="5 6" key="1">
    <citation type="journal article" date="2016" name="Nat. Commun.">
        <title>Thousands of microbial genomes shed light on interconnected biogeochemical processes in an aquifer system.</title>
        <authorList>
            <person name="Anantharaman K."/>
            <person name="Brown C.T."/>
            <person name="Hug L.A."/>
            <person name="Sharon I."/>
            <person name="Castelle C.J."/>
            <person name="Probst A.J."/>
            <person name="Thomas B.C."/>
            <person name="Singh A."/>
            <person name="Wilkins M.J."/>
            <person name="Karaoz U."/>
            <person name="Brodie E.L."/>
            <person name="Williams K.H."/>
            <person name="Hubbard S.S."/>
            <person name="Banfield J.F."/>
        </authorList>
    </citation>
    <scope>NUCLEOTIDE SEQUENCE [LARGE SCALE GENOMIC DNA]</scope>
</reference>
<feature type="domain" description="Sulfatase N-terminal" evidence="4">
    <location>
        <begin position="51"/>
        <end position="492"/>
    </location>
</feature>
<dbReference type="InterPro" id="IPR018247">
    <property type="entry name" value="EF_Hand_1_Ca_BS"/>
</dbReference>
<keyword evidence="3" id="KW-0812">Transmembrane</keyword>
<evidence type="ECO:0000313" key="5">
    <source>
        <dbReference type="EMBL" id="OGK48000.1"/>
    </source>
</evidence>
<dbReference type="InterPro" id="IPR017850">
    <property type="entry name" value="Alkaline_phosphatase_core_sf"/>
</dbReference>
<dbReference type="EMBL" id="MGAL01000024">
    <property type="protein sequence ID" value="OGK48000.1"/>
    <property type="molecule type" value="Genomic_DNA"/>
</dbReference>
<evidence type="ECO:0000259" key="4">
    <source>
        <dbReference type="Pfam" id="PF00884"/>
    </source>
</evidence>
<feature type="compositionally biased region" description="Low complexity" evidence="2">
    <location>
        <begin position="758"/>
        <end position="772"/>
    </location>
</feature>
<comment type="similarity">
    <text evidence="1">Belongs to the sulfatase family.</text>
</comment>
<feature type="compositionally biased region" description="Low complexity" evidence="2">
    <location>
        <begin position="780"/>
        <end position="812"/>
    </location>
</feature>
<organism evidence="5 6">
    <name type="scientific">Candidatus Roizmanbacteria bacterium RIFCSPLOWO2_01_FULL_38_12</name>
    <dbReference type="NCBI Taxonomy" id="1802061"/>
    <lineage>
        <taxon>Bacteria</taxon>
        <taxon>Candidatus Roizmaniibacteriota</taxon>
    </lineage>
</organism>
<dbReference type="SUPFAM" id="SSF53649">
    <property type="entry name" value="Alkaline phosphatase-like"/>
    <property type="match status" value="1"/>
</dbReference>
<feature type="transmembrane region" description="Helical" evidence="3">
    <location>
        <begin position="12"/>
        <end position="31"/>
    </location>
</feature>
<comment type="caution">
    <text evidence="5">The sequence shown here is derived from an EMBL/GenBank/DDBJ whole genome shotgun (WGS) entry which is preliminary data.</text>
</comment>
<keyword evidence="3" id="KW-0472">Membrane</keyword>
<evidence type="ECO:0000313" key="6">
    <source>
        <dbReference type="Proteomes" id="UP000177141"/>
    </source>
</evidence>
<keyword evidence="3" id="KW-1133">Transmembrane helix</keyword>